<dbReference type="OrthoDB" id="6260926at2759"/>
<reference evidence="2 3" key="2">
    <citation type="submission" date="2018-11" db="EMBL/GenBank/DDBJ databases">
        <authorList>
            <consortium name="Pathogen Informatics"/>
        </authorList>
    </citation>
    <scope>NUCLEOTIDE SEQUENCE [LARGE SCALE GENOMIC DNA]</scope>
</reference>
<dbReference type="Proteomes" id="UP000282613">
    <property type="component" value="Unassembled WGS sequence"/>
</dbReference>
<dbReference type="WBParaSite" id="TASK_0000022501-mRNA-1">
    <property type="protein sequence ID" value="TASK_0000022501-mRNA-1"/>
    <property type="gene ID" value="TASK_0000022501"/>
</dbReference>
<accession>A0A0R3VSR7</accession>
<organism evidence="4">
    <name type="scientific">Taenia asiatica</name>
    <name type="common">Asian tapeworm</name>
    <dbReference type="NCBI Taxonomy" id="60517"/>
    <lineage>
        <taxon>Eukaryota</taxon>
        <taxon>Metazoa</taxon>
        <taxon>Spiralia</taxon>
        <taxon>Lophotrochozoa</taxon>
        <taxon>Platyhelminthes</taxon>
        <taxon>Cestoda</taxon>
        <taxon>Eucestoda</taxon>
        <taxon>Cyclophyllidea</taxon>
        <taxon>Taeniidae</taxon>
        <taxon>Taenia</taxon>
    </lineage>
</organism>
<gene>
    <name evidence="2" type="ORF">TASK_LOCUS226</name>
</gene>
<keyword evidence="3" id="KW-1185">Reference proteome</keyword>
<protein>
    <submittedName>
        <fullName evidence="4">NTR domain-containing protein</fullName>
    </submittedName>
</protein>
<feature type="chain" id="PRO_5043132337" evidence="1">
    <location>
        <begin position="17"/>
        <end position="263"/>
    </location>
</feature>
<evidence type="ECO:0000313" key="3">
    <source>
        <dbReference type="Proteomes" id="UP000282613"/>
    </source>
</evidence>
<sequence>MLFLVLLVVGSIISSAQNNYHVQRCCIDWVEPCKCPRLYITADLRPCGSEIQISELNSALPRFQVLPDIRLYSSFYTVVVLLTNRHSESIEGLRFRLVFARVNIPRDRLMGVVADTVEDNIVDYDNGRNTVFDELSTFRFTTESVSVESMTRLTAFLITQSSYLDIYKVNLTGLPADRIILRRHLKYMFPGESIAATSYSISAIQALGAGTEVTSDSSLNVSQENWIPAVFTEGIEIVDAEAGGTMIENHFHEWIMKQRNMTV</sequence>
<name>A0A0R3VSR7_TAEAS</name>
<dbReference type="AlphaFoldDB" id="A0A0R3VSR7"/>
<proteinExistence type="predicted"/>
<evidence type="ECO:0000313" key="4">
    <source>
        <dbReference type="WBParaSite" id="TASK_0000022501-mRNA-1"/>
    </source>
</evidence>
<dbReference type="EMBL" id="UYRS01000023">
    <property type="protein sequence ID" value="VDK20478.1"/>
    <property type="molecule type" value="Genomic_DNA"/>
</dbReference>
<evidence type="ECO:0000313" key="2">
    <source>
        <dbReference type="EMBL" id="VDK20478.1"/>
    </source>
</evidence>
<feature type="signal peptide" evidence="1">
    <location>
        <begin position="1"/>
        <end position="16"/>
    </location>
</feature>
<reference evidence="4" key="1">
    <citation type="submission" date="2017-02" db="UniProtKB">
        <authorList>
            <consortium name="WormBaseParasite"/>
        </authorList>
    </citation>
    <scope>IDENTIFICATION</scope>
</reference>
<keyword evidence="1" id="KW-0732">Signal</keyword>
<evidence type="ECO:0000256" key="1">
    <source>
        <dbReference type="SAM" id="SignalP"/>
    </source>
</evidence>